<reference evidence="1" key="2">
    <citation type="submission" date="2015-11" db="EMBL/GenBank/DDBJ databases">
        <authorList>
            <person name="Zhang Y."/>
            <person name="Guo Z."/>
        </authorList>
    </citation>
    <scope>NUCLEOTIDE SEQUENCE</scope>
</reference>
<proteinExistence type="predicted"/>
<dbReference type="EMBL" id="LN902843">
    <property type="protein sequence ID" value="CDI96949.1"/>
    <property type="molecule type" value="Genomic_DNA"/>
</dbReference>
<dbReference type="AlphaFoldDB" id="A0A087VXN5"/>
<dbReference type="Proteomes" id="UP000017246">
    <property type="component" value="Unassembled WGS sequence"/>
</dbReference>
<keyword evidence="2" id="KW-1185">Reference proteome</keyword>
<sequence>MEAVGDDDAEADEKPSQHLPLHILSILKSGVQSSNESDPRWNWRLRQSAVQFTTGGERRSVHFTWRTQKAMDRDYKAWRLRIRRLWTIYRSTTTLPNLPFQ</sequence>
<reference evidence="1" key="1">
    <citation type="journal article" date="2013" name="Nature">
        <title>The genomes of four tapeworm species reveal adaptations to parasitism.</title>
        <authorList>
            <person name="Tsai I.J."/>
            <person name="Zarowiecki M."/>
            <person name="Holroyd N."/>
            <person name="Garciarrubio A."/>
            <person name="Sanchez-Flores A."/>
            <person name="Brooks K.L."/>
            <person name="Tracey A."/>
            <person name="Bobes R.J."/>
            <person name="Fragoso G."/>
            <person name="Sciutto E."/>
            <person name="Aslett M."/>
            <person name="Beasley H."/>
            <person name="Bennett H.M."/>
            <person name="Cai J."/>
            <person name="Camicia F."/>
            <person name="Clark R."/>
            <person name="Cucher M."/>
            <person name="De Silva N."/>
            <person name="Day T.A."/>
            <person name="Deplazes P."/>
            <person name="Estrada K."/>
            <person name="Fernandez C."/>
            <person name="Holland P.W."/>
            <person name="Hou J."/>
            <person name="Hu S."/>
            <person name="Huckvale T."/>
            <person name="Hung S.S."/>
            <person name="Kamenetzky L."/>
            <person name="Keane J.A."/>
            <person name="Kiss F."/>
            <person name="Koziol U."/>
            <person name="Lambert O."/>
            <person name="Liu K."/>
            <person name="Luo X."/>
            <person name="Luo Y."/>
            <person name="Macchiaroli N."/>
            <person name="Nichol S."/>
            <person name="Paps J."/>
            <person name="Parkinson J."/>
            <person name="Pouchkina-Stantcheva N."/>
            <person name="Riddiford N."/>
            <person name="Rosenzvit M."/>
            <person name="Salinas G."/>
            <person name="Wasmuth J.D."/>
            <person name="Zamanian M."/>
            <person name="Zheng Y."/>
            <person name="Cai X."/>
            <person name="Soberon X."/>
            <person name="Olson P.D."/>
            <person name="Laclette J.P."/>
            <person name="Brehm K."/>
            <person name="Berriman M."/>
            <person name="Garciarrubio A."/>
            <person name="Bobes R.J."/>
            <person name="Fragoso G."/>
            <person name="Sanchez-Flores A."/>
            <person name="Estrada K."/>
            <person name="Cevallos M.A."/>
            <person name="Morett E."/>
            <person name="Gonzalez V."/>
            <person name="Portillo T."/>
            <person name="Ochoa-Leyva A."/>
            <person name="Jose M.V."/>
            <person name="Sciutto E."/>
            <person name="Landa A."/>
            <person name="Jimenez L."/>
            <person name="Valdes V."/>
            <person name="Carrero J.C."/>
            <person name="Larralde C."/>
            <person name="Morales-Montor J."/>
            <person name="Limon-Lason J."/>
            <person name="Soberon X."/>
            <person name="Laclette J.P."/>
        </authorList>
    </citation>
    <scope>NUCLEOTIDE SEQUENCE [LARGE SCALE GENOMIC DNA]</scope>
</reference>
<organism evidence="1 2">
    <name type="scientific">Echinococcus multilocularis</name>
    <name type="common">Fox tapeworm</name>
    <dbReference type="NCBI Taxonomy" id="6211"/>
    <lineage>
        <taxon>Eukaryota</taxon>
        <taxon>Metazoa</taxon>
        <taxon>Spiralia</taxon>
        <taxon>Lophotrochozoa</taxon>
        <taxon>Platyhelminthes</taxon>
        <taxon>Cestoda</taxon>
        <taxon>Eucestoda</taxon>
        <taxon>Cyclophyllidea</taxon>
        <taxon>Taeniidae</taxon>
        <taxon>Echinococcus</taxon>
    </lineage>
</organism>
<accession>A0A087VXN5</accession>
<evidence type="ECO:0000313" key="2">
    <source>
        <dbReference type="Proteomes" id="UP000017246"/>
    </source>
</evidence>
<gene>
    <name evidence="1" type="ORF">EmuJ_000068200</name>
</gene>
<evidence type="ECO:0000313" key="1">
    <source>
        <dbReference type="EMBL" id="CDI96949.1"/>
    </source>
</evidence>
<protein>
    <submittedName>
        <fullName evidence="1">Uncharacterized protein</fullName>
    </submittedName>
</protein>
<name>A0A087VXN5_ECHMU</name>